<dbReference type="RefSeq" id="WP_212692438.1">
    <property type="nucleotide sequence ID" value="NZ_CP058561.1"/>
</dbReference>
<evidence type="ECO:0000256" key="2">
    <source>
        <dbReference type="ARBA" id="ARBA00022525"/>
    </source>
</evidence>
<dbReference type="InterPro" id="IPR013784">
    <property type="entry name" value="Carb-bd-like_fold"/>
</dbReference>
<dbReference type="PANTHER" id="PTHR36108">
    <property type="entry name" value="COLOSSIN-B-RELATED"/>
    <property type="match status" value="1"/>
</dbReference>
<keyword evidence="4" id="KW-0121">Carboxypeptidase</keyword>
<evidence type="ECO:0000256" key="3">
    <source>
        <dbReference type="ARBA" id="ARBA00022729"/>
    </source>
</evidence>
<keyword evidence="4" id="KW-0378">Hydrolase</keyword>
<organism evidence="4 5">
    <name type="scientific">Vallitalea guaymasensis</name>
    <dbReference type="NCBI Taxonomy" id="1185412"/>
    <lineage>
        <taxon>Bacteria</taxon>
        <taxon>Bacillati</taxon>
        <taxon>Bacillota</taxon>
        <taxon>Clostridia</taxon>
        <taxon>Lachnospirales</taxon>
        <taxon>Vallitaleaceae</taxon>
        <taxon>Vallitalea</taxon>
    </lineage>
</organism>
<dbReference type="KEGG" id="vgu:HYG85_04310"/>
<sequence length="284" mass="31204">MTSYDKYQIAHSKEIISEGAQENHIDIFLVENTNINVGVITGTVLTSTGEPVSNATVKLTTADFKDYTHATTNVVGKFTLTSIPIGSYLISATKEDYTLSNPISITVRKNKKTDIDIIIDFDPDSNKNIIFGIIKSDIAPIESAFVQLYKVEGTEEIYMGMSVTNESGQYLFINLDDGSYLTKVTKIGYFDTHSLPTAIAGKEYVPIDLLLIPDPANNGVIFGTISDSDTKEPINNAVVALYSIEDSIETLIHITKTNLDGKYLFGNIPSGKYRIKSTVQAYED</sequence>
<comment type="similarity">
    <text evidence="1">Belongs to the serine-aspartate repeat-containing protein (SDr) family.</text>
</comment>
<dbReference type="EMBL" id="CP058561">
    <property type="protein sequence ID" value="QUH28176.1"/>
    <property type="molecule type" value="Genomic_DNA"/>
</dbReference>
<dbReference type="Gene3D" id="2.60.40.10">
    <property type="entry name" value="Immunoglobulins"/>
    <property type="match status" value="2"/>
</dbReference>
<dbReference type="GO" id="GO:0030246">
    <property type="term" value="F:carbohydrate binding"/>
    <property type="evidence" value="ECO:0007669"/>
    <property type="project" value="InterPro"/>
</dbReference>
<dbReference type="SUPFAM" id="SSF49478">
    <property type="entry name" value="Cna protein B-type domain"/>
    <property type="match status" value="2"/>
</dbReference>
<accession>A0A8J8M885</accession>
<dbReference type="Gene3D" id="2.60.40.1120">
    <property type="entry name" value="Carboxypeptidase-like, regulatory domain"/>
    <property type="match status" value="1"/>
</dbReference>
<gene>
    <name evidence="4" type="ORF">HYG85_04310</name>
</gene>
<protein>
    <submittedName>
        <fullName evidence="4">Carboxypeptidase regulatory-like domain-containing protein</fullName>
    </submittedName>
</protein>
<evidence type="ECO:0000313" key="5">
    <source>
        <dbReference type="Proteomes" id="UP000677305"/>
    </source>
</evidence>
<reference evidence="4 5" key="1">
    <citation type="submission" date="2020-07" db="EMBL/GenBank/DDBJ databases">
        <title>Vallitalea guaymasensis genome.</title>
        <authorList>
            <person name="Postec A."/>
        </authorList>
    </citation>
    <scope>NUCLEOTIDE SEQUENCE [LARGE SCALE GENOMIC DNA]</scope>
    <source>
        <strain evidence="4 5">Ra1766G1</strain>
    </source>
</reference>
<dbReference type="Pfam" id="PF13620">
    <property type="entry name" value="CarboxypepD_reg"/>
    <property type="match status" value="1"/>
</dbReference>
<keyword evidence="2" id="KW-0964">Secreted</keyword>
<evidence type="ECO:0000313" key="4">
    <source>
        <dbReference type="EMBL" id="QUH28176.1"/>
    </source>
</evidence>
<evidence type="ECO:0000256" key="1">
    <source>
        <dbReference type="ARBA" id="ARBA00007257"/>
    </source>
</evidence>
<proteinExistence type="inferred from homology"/>
<keyword evidence="3" id="KW-0732">Signal</keyword>
<dbReference type="GO" id="GO:0004180">
    <property type="term" value="F:carboxypeptidase activity"/>
    <property type="evidence" value="ECO:0007669"/>
    <property type="project" value="UniProtKB-KW"/>
</dbReference>
<keyword evidence="4" id="KW-0645">Protease</keyword>
<keyword evidence="5" id="KW-1185">Reference proteome</keyword>
<dbReference type="AlphaFoldDB" id="A0A8J8M885"/>
<name>A0A8J8M885_9FIRM</name>
<dbReference type="PANTHER" id="PTHR36108:SF13">
    <property type="entry name" value="COLOSSIN-B-RELATED"/>
    <property type="match status" value="1"/>
</dbReference>
<dbReference type="InterPro" id="IPR013783">
    <property type="entry name" value="Ig-like_fold"/>
</dbReference>
<dbReference type="SUPFAM" id="SSF49452">
    <property type="entry name" value="Starch-binding domain-like"/>
    <property type="match status" value="1"/>
</dbReference>
<dbReference type="Proteomes" id="UP000677305">
    <property type="component" value="Chromosome"/>
</dbReference>